<reference evidence="2" key="1">
    <citation type="journal article" date="2019" name="Int. J. Syst. Evol. Microbiol.">
        <title>The Global Catalogue of Microorganisms (GCM) 10K type strain sequencing project: providing services to taxonomists for standard genome sequencing and annotation.</title>
        <authorList>
            <consortium name="The Broad Institute Genomics Platform"/>
            <consortium name="The Broad Institute Genome Sequencing Center for Infectious Disease"/>
            <person name="Wu L."/>
            <person name="Ma J."/>
        </authorList>
    </citation>
    <scope>NUCLEOTIDE SEQUENCE [LARGE SCALE GENOMIC DNA]</scope>
    <source>
        <strain evidence="2">JCM 17986</strain>
    </source>
</reference>
<sequence>MPDTESATAIELMQANAPAVAGASGIVVWQTADSSDVTAPEIRDHMSDVLDSIAHAPGAVAVDSPYTTAGAHQGVCKSNGVTGLV</sequence>
<keyword evidence="2" id="KW-1185">Reference proteome</keyword>
<organism evidence="1 2">
    <name type="scientific">Yinghuangia aomiensis</name>
    <dbReference type="NCBI Taxonomy" id="676205"/>
    <lineage>
        <taxon>Bacteria</taxon>
        <taxon>Bacillati</taxon>
        <taxon>Actinomycetota</taxon>
        <taxon>Actinomycetes</taxon>
        <taxon>Kitasatosporales</taxon>
        <taxon>Streptomycetaceae</taxon>
        <taxon>Yinghuangia</taxon>
    </lineage>
</organism>
<proteinExistence type="predicted"/>
<evidence type="ECO:0000313" key="2">
    <source>
        <dbReference type="Proteomes" id="UP001500466"/>
    </source>
</evidence>
<name>A0ABP9I953_9ACTN</name>
<dbReference type="RefSeq" id="WP_345680209.1">
    <property type="nucleotide sequence ID" value="NZ_BAABHS010000042.1"/>
</dbReference>
<protein>
    <submittedName>
        <fullName evidence="1">Uncharacterized protein</fullName>
    </submittedName>
</protein>
<dbReference type="EMBL" id="BAABHS010000042">
    <property type="protein sequence ID" value="GAA4991180.1"/>
    <property type="molecule type" value="Genomic_DNA"/>
</dbReference>
<gene>
    <name evidence="1" type="ORF">GCM10023205_73870</name>
</gene>
<evidence type="ECO:0000313" key="1">
    <source>
        <dbReference type="EMBL" id="GAA4991180.1"/>
    </source>
</evidence>
<dbReference type="Proteomes" id="UP001500466">
    <property type="component" value="Unassembled WGS sequence"/>
</dbReference>
<comment type="caution">
    <text evidence="1">The sequence shown here is derived from an EMBL/GenBank/DDBJ whole genome shotgun (WGS) entry which is preliminary data.</text>
</comment>
<accession>A0ABP9I953</accession>